<evidence type="ECO:0000259" key="4">
    <source>
        <dbReference type="PROSITE" id="PS50871"/>
    </source>
</evidence>
<dbReference type="InterPro" id="IPR008983">
    <property type="entry name" value="Tumour_necrosis_fac-like_dom"/>
</dbReference>
<evidence type="ECO:0000256" key="3">
    <source>
        <dbReference type="ARBA" id="ARBA00022729"/>
    </source>
</evidence>
<dbReference type="InterPro" id="IPR050822">
    <property type="entry name" value="Cerebellin_Synaptic_Org"/>
</dbReference>
<sequence length="304" mass="34274">MDMSEITLIYCFVIYCYFTSPTAAEASTDLQREEISILIKRIYVMETKITYMERLATEGIQREKAMLERIEHLEKSGRQCEMVTKKMEIHQEAMQGEINRLYKEIHRSKEADRKLQVAISDASRDEHKDSAGPEEEITATTNLMLNETNVLDISGKMKPSFVHHKRADGAPVAFSAYLSHYETHLGINQIIVYDGVLTNEGNAYNPSNGIFVCPQDGLYLLAFFTGTVNNHKTWVKLVVDNQVISNAVSEGARYEIDDQGGNVAICRLNAGQQVWTAIHNRADAELDSLSTFRHVTFSGVRLSG</sequence>
<dbReference type="EMBL" id="KU198328">
    <property type="protein sequence ID" value="AOF79098.1"/>
    <property type="molecule type" value="mRNA"/>
</dbReference>
<proteinExistence type="evidence at transcript level"/>
<dbReference type="GO" id="GO:0005576">
    <property type="term" value="C:extracellular region"/>
    <property type="evidence" value="ECO:0007669"/>
    <property type="project" value="UniProtKB-SubCell"/>
</dbReference>
<protein>
    <submittedName>
        <fullName evidence="5">Complement C1Q-like protein</fullName>
    </submittedName>
</protein>
<evidence type="ECO:0000313" key="5">
    <source>
        <dbReference type="EMBL" id="AOF79098.1"/>
    </source>
</evidence>
<dbReference type="InterPro" id="IPR001073">
    <property type="entry name" value="C1q_dom"/>
</dbReference>
<dbReference type="SMART" id="SM00110">
    <property type="entry name" value="C1Q"/>
    <property type="match status" value="1"/>
</dbReference>
<dbReference type="PANTHER" id="PTHR22923">
    <property type="entry name" value="CEREBELLIN-RELATED"/>
    <property type="match status" value="1"/>
</dbReference>
<evidence type="ECO:0000256" key="1">
    <source>
        <dbReference type="ARBA" id="ARBA00004613"/>
    </source>
</evidence>
<keyword evidence="3" id="KW-0732">Signal</keyword>
<feature type="domain" description="C1q" evidence="4">
    <location>
        <begin position="167"/>
        <end position="304"/>
    </location>
</feature>
<evidence type="ECO:0000256" key="2">
    <source>
        <dbReference type="ARBA" id="ARBA00022525"/>
    </source>
</evidence>
<dbReference type="PRINTS" id="PR00007">
    <property type="entry name" value="COMPLEMNTC1Q"/>
</dbReference>
<dbReference type="Gene3D" id="2.60.120.40">
    <property type="match status" value="1"/>
</dbReference>
<dbReference type="PROSITE" id="PS50871">
    <property type="entry name" value="C1Q"/>
    <property type="match status" value="1"/>
</dbReference>
<accession>A0A1L2FYM6</accession>
<keyword evidence="2" id="KW-0964">Secreted</keyword>
<name>A0A1L2FYM6_SINCU</name>
<dbReference type="PANTHER" id="PTHR22923:SF116">
    <property type="entry name" value="C1Q DOMAIN-CONTAINING PROTEIN"/>
    <property type="match status" value="1"/>
</dbReference>
<reference evidence="5" key="1">
    <citation type="submission" date="2015-11" db="EMBL/GenBank/DDBJ databases">
        <title>Molecular cloning of a complement C1Q like protein from Hyriopsis cumingii.</title>
        <authorList>
            <person name="Ren Q."/>
            <person name="Zhao L.-L."/>
            <person name="Lan J.-F."/>
        </authorList>
    </citation>
    <scope>NUCLEOTIDE SEQUENCE</scope>
</reference>
<organism evidence="5">
    <name type="scientific">Sinohyriopsis cumingii</name>
    <name type="common">Triangle sail mussel</name>
    <name type="synonym">Hyriopsis cumingii</name>
    <dbReference type="NCBI Taxonomy" id="165450"/>
    <lineage>
        <taxon>Eukaryota</taxon>
        <taxon>Metazoa</taxon>
        <taxon>Spiralia</taxon>
        <taxon>Lophotrochozoa</taxon>
        <taxon>Mollusca</taxon>
        <taxon>Bivalvia</taxon>
        <taxon>Autobranchia</taxon>
        <taxon>Heteroconchia</taxon>
        <taxon>Palaeoheterodonta</taxon>
        <taxon>Unionida</taxon>
        <taxon>Unionoidea</taxon>
        <taxon>Unionidae</taxon>
        <taxon>Gonideinae</taxon>
        <taxon>Sinohyriopsis</taxon>
    </lineage>
</organism>
<dbReference type="Pfam" id="PF00386">
    <property type="entry name" value="C1q"/>
    <property type="match status" value="1"/>
</dbReference>
<dbReference type="SUPFAM" id="SSF49842">
    <property type="entry name" value="TNF-like"/>
    <property type="match status" value="1"/>
</dbReference>
<comment type="subcellular location">
    <subcellularLocation>
        <location evidence="1">Secreted</location>
    </subcellularLocation>
</comment>
<dbReference type="AlphaFoldDB" id="A0A1L2FYM6"/>